<evidence type="ECO:0000256" key="1">
    <source>
        <dbReference type="SAM" id="MobiDB-lite"/>
    </source>
</evidence>
<dbReference type="STRING" id="169760.PSTEL_22515"/>
<feature type="transmembrane region" description="Helical" evidence="2">
    <location>
        <begin position="410"/>
        <end position="434"/>
    </location>
</feature>
<feature type="transmembrane region" description="Helical" evidence="2">
    <location>
        <begin position="285"/>
        <end position="304"/>
    </location>
</feature>
<evidence type="ECO:0000313" key="5">
    <source>
        <dbReference type="Proteomes" id="UP000029507"/>
    </source>
</evidence>
<dbReference type="Pfam" id="PF07670">
    <property type="entry name" value="Gate"/>
    <property type="match status" value="1"/>
</dbReference>
<keyword evidence="2" id="KW-1133">Transmembrane helix</keyword>
<dbReference type="EMBL" id="CP009286">
    <property type="protein sequence ID" value="AIQ65475.1"/>
    <property type="molecule type" value="Genomic_DNA"/>
</dbReference>
<keyword evidence="5" id="KW-1185">Reference proteome</keyword>
<feature type="domain" description="Nucleoside transporter/FeoB GTPase Gate" evidence="3">
    <location>
        <begin position="43"/>
        <end position="125"/>
    </location>
</feature>
<evidence type="ECO:0000256" key="2">
    <source>
        <dbReference type="SAM" id="Phobius"/>
    </source>
</evidence>
<dbReference type="Proteomes" id="UP000029507">
    <property type="component" value="Chromosome"/>
</dbReference>
<sequence>MIKKIGTPLLIAGLAGCMLLILLYPEASLDAALRGLAVWWDVLFPSLFPFFVLSELMLGFGIVHLFGALLDPLMRPLFRIPGCGGFVMAMGYVSGYPVGARLTAKLREQGQLTRIEGERLVAFTTSSDPIFLLGAVSVGFFHNAALGPYLALSHYGSGLILGLLLSFYGRKEERRLAGAGKKRPKVPTRPGPLDPDRPEQTRERGAGLEPAVPDTPTPAADMRVPVPGKVRLRTALASMAEARRKDGRSLGELLKGAIESSLRLIMVVGGLVVFFTMLMELMDRAGILGLLLTAAGHVLAALGFPAGLTEALTSGFFEVTVGVKAAGSAAAALPFKAAAAAFILSWGGLSVHAQVASIWNGTGLRYLPFMAARLIHAVLSAVLALLLWRPMMGSAPALAPLAAGRPVQSIPSGLALLGLVLGAMLLLSLAAAAASRIGRLYKGR</sequence>
<dbReference type="PROSITE" id="PS51257">
    <property type="entry name" value="PROKAR_LIPOPROTEIN"/>
    <property type="match status" value="1"/>
</dbReference>
<keyword evidence="2" id="KW-0812">Transmembrane</keyword>
<proteinExistence type="predicted"/>
<dbReference type="KEGG" id="pste:PSTEL_22515"/>
<evidence type="ECO:0000313" key="4">
    <source>
        <dbReference type="EMBL" id="AIQ65475.1"/>
    </source>
</evidence>
<feature type="transmembrane region" description="Helical" evidence="2">
    <location>
        <begin position="371"/>
        <end position="390"/>
    </location>
</feature>
<dbReference type="RefSeq" id="WP_038698566.1">
    <property type="nucleotide sequence ID" value="NZ_CP009286.1"/>
</dbReference>
<organism evidence="4 5">
    <name type="scientific">Paenibacillus stellifer</name>
    <dbReference type="NCBI Taxonomy" id="169760"/>
    <lineage>
        <taxon>Bacteria</taxon>
        <taxon>Bacillati</taxon>
        <taxon>Bacillota</taxon>
        <taxon>Bacilli</taxon>
        <taxon>Bacillales</taxon>
        <taxon>Paenibacillaceae</taxon>
        <taxon>Paenibacillus</taxon>
    </lineage>
</organism>
<feature type="compositionally biased region" description="Low complexity" evidence="1">
    <location>
        <begin position="210"/>
        <end position="221"/>
    </location>
</feature>
<feature type="compositionally biased region" description="Basic and acidic residues" evidence="1">
    <location>
        <begin position="194"/>
        <end position="206"/>
    </location>
</feature>
<name>A0A089LZD1_9BACL</name>
<keyword evidence="2" id="KW-0472">Membrane</keyword>
<dbReference type="OrthoDB" id="1645614at2"/>
<feature type="transmembrane region" description="Helical" evidence="2">
    <location>
        <begin position="47"/>
        <end position="70"/>
    </location>
</feature>
<gene>
    <name evidence="4" type="ORF">PSTEL_22515</name>
</gene>
<dbReference type="HOGENOM" id="CLU_051469_1_0_9"/>
<dbReference type="InterPro" id="IPR011642">
    <property type="entry name" value="Gate_dom"/>
</dbReference>
<feature type="region of interest" description="Disordered" evidence="1">
    <location>
        <begin position="176"/>
        <end position="223"/>
    </location>
</feature>
<feature type="transmembrane region" description="Helical" evidence="2">
    <location>
        <begin position="147"/>
        <end position="168"/>
    </location>
</feature>
<reference evidence="4 5" key="1">
    <citation type="submission" date="2014-08" db="EMBL/GenBank/DDBJ databases">
        <title>Comparative genomics of the Paenibacillus odorifer group.</title>
        <authorList>
            <person name="den Bakker H.C."/>
            <person name="Tsai Y.-C."/>
            <person name="Martin N."/>
            <person name="Korlach J."/>
            <person name="Wiedmann M."/>
        </authorList>
    </citation>
    <scope>NUCLEOTIDE SEQUENCE [LARGE SCALE GENOMIC DNA]</scope>
    <source>
        <strain evidence="4 5">DSM 14472</strain>
    </source>
</reference>
<accession>A0A089LZD1</accession>
<evidence type="ECO:0000259" key="3">
    <source>
        <dbReference type="Pfam" id="PF07670"/>
    </source>
</evidence>
<dbReference type="AlphaFoldDB" id="A0A089LZD1"/>
<feature type="transmembrane region" description="Helical" evidence="2">
    <location>
        <begin position="120"/>
        <end position="141"/>
    </location>
</feature>
<protein>
    <submittedName>
        <fullName evidence="4">Membrane protein</fullName>
    </submittedName>
</protein>